<keyword evidence="1" id="KW-0472">Membrane</keyword>
<keyword evidence="1" id="KW-1133">Transmembrane helix</keyword>
<organism evidence="2 3">
    <name type="scientific">Gigaspora rosea</name>
    <dbReference type="NCBI Taxonomy" id="44941"/>
    <lineage>
        <taxon>Eukaryota</taxon>
        <taxon>Fungi</taxon>
        <taxon>Fungi incertae sedis</taxon>
        <taxon>Mucoromycota</taxon>
        <taxon>Glomeromycotina</taxon>
        <taxon>Glomeromycetes</taxon>
        <taxon>Diversisporales</taxon>
        <taxon>Gigasporaceae</taxon>
        <taxon>Gigaspora</taxon>
    </lineage>
</organism>
<gene>
    <name evidence="2" type="ORF">C2G38_2118792</name>
</gene>
<dbReference type="EMBL" id="QKWP01002014">
    <property type="protein sequence ID" value="RIB05267.1"/>
    <property type="molecule type" value="Genomic_DNA"/>
</dbReference>
<evidence type="ECO:0000313" key="3">
    <source>
        <dbReference type="Proteomes" id="UP000266673"/>
    </source>
</evidence>
<feature type="transmembrane region" description="Helical" evidence="1">
    <location>
        <begin position="51"/>
        <end position="69"/>
    </location>
</feature>
<dbReference type="Proteomes" id="UP000266673">
    <property type="component" value="Unassembled WGS sequence"/>
</dbReference>
<keyword evidence="1" id="KW-0812">Transmembrane</keyword>
<reference evidence="2 3" key="1">
    <citation type="submission" date="2018-06" db="EMBL/GenBank/DDBJ databases">
        <title>Comparative genomics reveals the genomic features of Rhizophagus irregularis, R. cerebriforme, R. diaphanum and Gigaspora rosea, and their symbiotic lifestyle signature.</title>
        <authorList>
            <person name="Morin E."/>
            <person name="San Clemente H."/>
            <person name="Chen E.C.H."/>
            <person name="De La Providencia I."/>
            <person name="Hainaut M."/>
            <person name="Kuo A."/>
            <person name="Kohler A."/>
            <person name="Murat C."/>
            <person name="Tang N."/>
            <person name="Roy S."/>
            <person name="Loubradou J."/>
            <person name="Henrissat B."/>
            <person name="Grigoriev I.V."/>
            <person name="Corradi N."/>
            <person name="Roux C."/>
            <person name="Martin F.M."/>
        </authorList>
    </citation>
    <scope>NUCLEOTIDE SEQUENCE [LARGE SCALE GENOMIC DNA]</scope>
    <source>
        <strain evidence="2 3">DAOM 194757</strain>
    </source>
</reference>
<keyword evidence="3" id="KW-1185">Reference proteome</keyword>
<name>A0A397U870_9GLOM</name>
<dbReference type="AlphaFoldDB" id="A0A397U870"/>
<evidence type="ECO:0000313" key="2">
    <source>
        <dbReference type="EMBL" id="RIB05267.1"/>
    </source>
</evidence>
<protein>
    <submittedName>
        <fullName evidence="2">Uncharacterized protein</fullName>
    </submittedName>
</protein>
<evidence type="ECO:0000256" key="1">
    <source>
        <dbReference type="SAM" id="Phobius"/>
    </source>
</evidence>
<comment type="caution">
    <text evidence="2">The sequence shown here is derived from an EMBL/GenBank/DDBJ whole genome shotgun (WGS) entry which is preliminary data.</text>
</comment>
<sequence length="81" mass="10350">MFQSAQKPLKEHIDWHKFFQFHFHAESETQHHDALFLLVFQIYLKAYQINYFLRIILYLYIEFNIFNFFSSRYFQQYFKFF</sequence>
<accession>A0A397U870</accession>
<proteinExistence type="predicted"/>